<keyword evidence="1" id="KW-0233">DNA recombination</keyword>
<dbReference type="InterPro" id="IPR012337">
    <property type="entry name" value="RNaseH-like_sf"/>
</dbReference>
<dbReference type="EMBL" id="ACLR01000226">
    <property type="protein sequence ID" value="EEK15967.1"/>
    <property type="molecule type" value="Genomic_DNA"/>
</dbReference>
<sequence length="368" mass="42667">MDRTLSTIQHIIQRSRERKALPLAPTEADNCYLSGRSNEYQDMSQLTAQQRYTIAQLLKQGKTQKEIALTIEKDKSVVSREIKRNSNKDGTYTATEAQMKADKRKRRLRSYRTFTSEMERIIKLFLTKHQWSPEQIVGHCKNKDIPMVSVERIYQFIREDKECDGSLYKHCRHSLKHRKRSVGKNAGPIKDRTFIDDRPKEANGERFGDWELDLIVGPNNQGAMVTLVEGNTLMTLIRKLSNGKKAEDVANAVYLMLAPYRKHNAVLTITTDNGSEFALHKEIAKALNVDIYFAHPYCSWEKGCIENTNKLIRQYIKKKVAFNNYSTEEVRRVQKLLNNRPRKKLNFLTPGQLFYQKIDETNSVAFDS</sequence>
<dbReference type="Gene3D" id="3.30.420.10">
    <property type="entry name" value="Ribonuclease H-like superfamily/Ribonuclease H"/>
    <property type="match status" value="1"/>
</dbReference>
<dbReference type="GO" id="GO:0006310">
    <property type="term" value="P:DNA recombination"/>
    <property type="evidence" value="ECO:0007669"/>
    <property type="project" value="UniProtKB-KW"/>
</dbReference>
<dbReference type="SUPFAM" id="SSF53098">
    <property type="entry name" value="Ribonuclease H-like"/>
    <property type="match status" value="1"/>
</dbReference>
<dbReference type="InterPro" id="IPR051917">
    <property type="entry name" value="Transposase-Integrase"/>
</dbReference>
<comment type="caution">
    <text evidence="3">The sequence shown here is derived from an EMBL/GenBank/DDBJ whole genome shotgun (WGS) entry which is preliminary data.</text>
</comment>
<evidence type="ECO:0000313" key="4">
    <source>
        <dbReference type="Proteomes" id="UP000003303"/>
    </source>
</evidence>
<dbReference type="GO" id="GO:0005829">
    <property type="term" value="C:cytosol"/>
    <property type="evidence" value="ECO:0007669"/>
    <property type="project" value="TreeGrafter"/>
</dbReference>
<dbReference type="STRING" id="596327.PORUE0001_0212"/>
<dbReference type="GO" id="GO:0032196">
    <property type="term" value="P:transposition"/>
    <property type="evidence" value="ECO:0007669"/>
    <property type="project" value="TreeGrafter"/>
</dbReference>
<keyword evidence="4" id="KW-1185">Reference proteome</keyword>
<dbReference type="InterPro" id="IPR025246">
    <property type="entry name" value="IS30-like_HTH"/>
</dbReference>
<dbReference type="Pfam" id="PF13936">
    <property type="entry name" value="HTH_38"/>
    <property type="match status" value="1"/>
</dbReference>
<proteinExistence type="predicted"/>
<dbReference type="PANTHER" id="PTHR10948:SF23">
    <property type="entry name" value="TRANSPOSASE INSI FOR INSERTION SEQUENCE ELEMENT IS30A-RELATED"/>
    <property type="match status" value="1"/>
</dbReference>
<gene>
    <name evidence="3" type="ORF">PORUE0001_0212</name>
</gene>
<dbReference type="GO" id="GO:0003676">
    <property type="term" value="F:nucleic acid binding"/>
    <property type="evidence" value="ECO:0007669"/>
    <property type="project" value="InterPro"/>
</dbReference>
<dbReference type="GO" id="GO:0004803">
    <property type="term" value="F:transposase activity"/>
    <property type="evidence" value="ECO:0007669"/>
    <property type="project" value="TreeGrafter"/>
</dbReference>
<reference evidence="3 4" key="1">
    <citation type="submission" date="2009-04" db="EMBL/GenBank/DDBJ databases">
        <authorList>
            <person name="Sebastian Y."/>
            <person name="Madupu R."/>
            <person name="Durkin A.S."/>
            <person name="Torralba M."/>
            <person name="Methe B."/>
            <person name="Sutton G.G."/>
            <person name="Strausberg R.L."/>
            <person name="Nelson K.E."/>
        </authorList>
    </citation>
    <scope>NUCLEOTIDE SEQUENCE [LARGE SCALE GENOMIC DNA]</scope>
    <source>
        <strain evidence="3 4">60-3</strain>
    </source>
</reference>
<dbReference type="eggNOG" id="COG2826">
    <property type="taxonomic scope" value="Bacteria"/>
</dbReference>
<feature type="domain" description="Integrase catalytic" evidence="2">
    <location>
        <begin position="195"/>
        <end position="358"/>
    </location>
</feature>
<evidence type="ECO:0000259" key="2">
    <source>
        <dbReference type="PROSITE" id="PS50994"/>
    </source>
</evidence>
<dbReference type="GO" id="GO:0015074">
    <property type="term" value="P:DNA integration"/>
    <property type="evidence" value="ECO:0007669"/>
    <property type="project" value="InterPro"/>
</dbReference>
<dbReference type="InterPro" id="IPR001584">
    <property type="entry name" value="Integrase_cat-core"/>
</dbReference>
<dbReference type="NCBIfam" id="NF033563">
    <property type="entry name" value="transpos_IS30"/>
    <property type="match status" value="1"/>
</dbReference>
<dbReference type="Proteomes" id="UP000003303">
    <property type="component" value="Unassembled WGS sequence"/>
</dbReference>
<dbReference type="PANTHER" id="PTHR10948">
    <property type="entry name" value="TRANSPOSASE"/>
    <property type="match status" value="1"/>
</dbReference>
<dbReference type="InterPro" id="IPR036397">
    <property type="entry name" value="RNaseH_sf"/>
</dbReference>
<protein>
    <submittedName>
        <fullName evidence="3">Integrase core domain protein</fullName>
    </submittedName>
</protein>
<evidence type="ECO:0000313" key="3">
    <source>
        <dbReference type="EMBL" id="EEK15967.1"/>
    </source>
</evidence>
<accession>C2ME56</accession>
<dbReference type="InterPro" id="IPR053392">
    <property type="entry name" value="Transposase_IS30-like"/>
</dbReference>
<evidence type="ECO:0000256" key="1">
    <source>
        <dbReference type="ARBA" id="ARBA00023172"/>
    </source>
</evidence>
<organism evidence="3 4">
    <name type="scientific">Porphyromonas uenonis 60-3</name>
    <dbReference type="NCBI Taxonomy" id="596327"/>
    <lineage>
        <taxon>Bacteria</taxon>
        <taxon>Pseudomonadati</taxon>
        <taxon>Bacteroidota</taxon>
        <taxon>Bacteroidia</taxon>
        <taxon>Bacteroidales</taxon>
        <taxon>Porphyromonadaceae</taxon>
        <taxon>Porphyromonas</taxon>
    </lineage>
</organism>
<dbReference type="PROSITE" id="PS50994">
    <property type="entry name" value="INTEGRASE"/>
    <property type="match status" value="1"/>
</dbReference>
<name>C2ME56_9PORP</name>
<dbReference type="AlphaFoldDB" id="C2ME56"/>